<evidence type="ECO:0000313" key="2">
    <source>
        <dbReference type="Proteomes" id="UP000241912"/>
    </source>
</evidence>
<accession>A0A2P7NVJ6</accession>
<sequence length="409" mass="45522">MSINWAERERDTNRLVRVVARHVFNTNSTSPENVFGLAKLAWITNSYEGDNPAYIESTKIPALGNALSINFAGHSLDEVAQQCVAITGSTEIGGLVRRHTGFTNFYGAYRNSVRGWIEEHHKELEQLFFAAFQATSIGDRRKLIARLECLPGIPKANHPEQLMKAEYFVTPALFSLDPDVCFPLINGNEWVQNVLVSLNVVGSSLSNQFAAMSGMIGESGISDAADLDQVGRAMGRDAVDFVRTSTRAPTKRLLARKDTKTVTQLSLKDESDVDVISRSGKRVHRRLHNQLTNAFLDVMEDYLLIEGDSEDCMFDVLVKNYDGEKNDLLVETKSTTNSANIRMAVGQLYHYWYVIGGDVDEAHLAILLPSMPESRDRLFLSAMGIGVLWFECGKLVTSDDWLAHLANES</sequence>
<name>A0A2P7NVJ6_9PROT</name>
<keyword evidence="2" id="KW-1185">Reference proteome</keyword>
<dbReference type="AlphaFoldDB" id="A0A2P7NVJ6"/>
<evidence type="ECO:0000313" key="1">
    <source>
        <dbReference type="EMBL" id="PSJ17497.1"/>
    </source>
</evidence>
<evidence type="ECO:0008006" key="3">
    <source>
        <dbReference type="Google" id="ProtNLM"/>
    </source>
</evidence>
<gene>
    <name evidence="1" type="ORF">C7H79_07885</name>
</gene>
<organism evidence="1 2">
    <name type="scientific">Nitrosomonas supralitoralis</name>
    <dbReference type="NCBI Taxonomy" id="2116706"/>
    <lineage>
        <taxon>Bacteria</taxon>
        <taxon>Pseudomonadati</taxon>
        <taxon>Pseudomonadota</taxon>
        <taxon>Betaproteobacteria</taxon>
        <taxon>Nitrosomonadales</taxon>
        <taxon>Nitrosomonadaceae</taxon>
        <taxon>Nitrosomonas</taxon>
    </lineage>
</organism>
<dbReference type="EMBL" id="PXXU01000019">
    <property type="protein sequence ID" value="PSJ17497.1"/>
    <property type="molecule type" value="Genomic_DNA"/>
</dbReference>
<proteinExistence type="predicted"/>
<dbReference type="OrthoDB" id="7054211at2"/>
<reference evidence="1 2" key="1">
    <citation type="submission" date="2018-03" db="EMBL/GenBank/DDBJ databases">
        <title>Draft genome of Nitrosomonas supralitoralis APG5.</title>
        <authorList>
            <person name="Urakawa H."/>
            <person name="Lopez J.V."/>
        </authorList>
    </citation>
    <scope>NUCLEOTIDE SEQUENCE [LARGE SCALE GENOMIC DNA]</scope>
    <source>
        <strain evidence="1 2">APG5</strain>
    </source>
</reference>
<comment type="caution">
    <text evidence="1">The sequence shown here is derived from an EMBL/GenBank/DDBJ whole genome shotgun (WGS) entry which is preliminary data.</text>
</comment>
<dbReference type="Proteomes" id="UP000241912">
    <property type="component" value="Unassembled WGS sequence"/>
</dbReference>
<dbReference type="RefSeq" id="WP_106706741.1">
    <property type="nucleotide sequence ID" value="NZ_PXXU01000019.1"/>
</dbReference>
<protein>
    <recommendedName>
        <fullName evidence="3">Restriction endonuclease</fullName>
    </recommendedName>
</protein>